<dbReference type="GO" id="GO:0006355">
    <property type="term" value="P:regulation of DNA-templated transcription"/>
    <property type="evidence" value="ECO:0007669"/>
    <property type="project" value="InterPro"/>
</dbReference>
<feature type="compositionally biased region" description="Low complexity" evidence="2">
    <location>
        <begin position="22"/>
        <end position="36"/>
    </location>
</feature>
<evidence type="ECO:0000256" key="1">
    <source>
        <dbReference type="PROSITE-ProRule" id="PRU00042"/>
    </source>
</evidence>
<feature type="region of interest" description="Disordered" evidence="2">
    <location>
        <begin position="51"/>
        <end position="124"/>
    </location>
</feature>
<dbReference type="PANTHER" id="PTHR36167:SF3">
    <property type="entry name" value="C2H2 FINGER DOMAIN TRANSCRIPTION FACTOR (EUROFUNG)-RELATED"/>
    <property type="match status" value="1"/>
</dbReference>
<feature type="domain" description="C2H2-type" evidence="3">
    <location>
        <begin position="488"/>
        <end position="519"/>
    </location>
</feature>
<feature type="compositionally biased region" description="Low complexity" evidence="2">
    <location>
        <begin position="75"/>
        <end position="88"/>
    </location>
</feature>
<feature type="non-terminal residue" evidence="4">
    <location>
        <position position="521"/>
    </location>
</feature>
<name>A0A9P6JC12_MORAP</name>
<feature type="compositionally biased region" description="Low complexity" evidence="2">
    <location>
        <begin position="410"/>
        <end position="424"/>
    </location>
</feature>
<feature type="compositionally biased region" description="Low complexity" evidence="2">
    <location>
        <begin position="142"/>
        <end position="161"/>
    </location>
</feature>
<keyword evidence="1" id="KW-0862">Zinc</keyword>
<evidence type="ECO:0000259" key="3">
    <source>
        <dbReference type="PROSITE" id="PS50157"/>
    </source>
</evidence>
<feature type="compositionally biased region" description="Polar residues" evidence="2">
    <location>
        <begin position="104"/>
        <end position="122"/>
    </location>
</feature>
<dbReference type="OrthoDB" id="1939603at2759"/>
<dbReference type="GO" id="GO:0008270">
    <property type="term" value="F:zinc ion binding"/>
    <property type="evidence" value="ECO:0007669"/>
    <property type="project" value="UniProtKB-KW"/>
</dbReference>
<feature type="region of interest" description="Disordered" evidence="2">
    <location>
        <begin position="137"/>
        <end position="188"/>
    </location>
</feature>
<evidence type="ECO:0000313" key="4">
    <source>
        <dbReference type="EMBL" id="KAF9966869.1"/>
    </source>
</evidence>
<keyword evidence="1" id="KW-0863">Zinc-finger</keyword>
<proteinExistence type="predicted"/>
<accession>A0A9P6JC12</accession>
<keyword evidence="1" id="KW-0479">Metal-binding</keyword>
<feature type="region of interest" description="Disordered" evidence="2">
    <location>
        <begin position="1"/>
        <end position="36"/>
    </location>
</feature>
<sequence>MRSSISSTHTQHKQDLTPSTPPTAGSTASSVEWASSSTSITAFAVDDGTLVKSKPIHSQQASPHHHSNGRLEAMVPSQTQPSSQSVHQAPYYPSSDYSPVKAESPQSTQYMTQGSYTGNQNPYAALSRPSIHERRQSLMVGQHQQQQHQHQQLQQKQQQHQSGHMPQSPDLQSRAEYPVPSVNSTSLSEDITTAVSSIDISHTSTAAWDPSQPQAQDAQSQHASSIDGSSAPLHLPPLSEALHRSSQCSPLAQPHQVMSNMDNNNSSNSMLTAAPPVGYYTQMPLGDVPPQRVSGVYSVQDQFGNNDPSKMPPSNLIRHGSPVHAMVSPNSNVTMQGYGRRVTYPFVPSIDTSSGLMMTSLTSPENSGSSPLMANPFAHGGMVGVNSVPVQGMVRSSPLVGYMDAMTLQQHPQSHPSQGPYPHSLHQSMPPHHSTSQQQAGSAWLPKGAMTGVDDGQNGGKVYSFVPLSGVNTKKRPRRRFDEIERLYVCNWADCEKSYGTLNHLNAHVNMQKHGPKRHPS</sequence>
<feature type="region of interest" description="Disordered" evidence="2">
    <location>
        <begin position="205"/>
        <end position="237"/>
    </location>
</feature>
<dbReference type="InterPro" id="IPR039327">
    <property type="entry name" value="CON7-like"/>
</dbReference>
<reference evidence="4" key="1">
    <citation type="journal article" date="2020" name="Fungal Divers.">
        <title>Resolving the Mortierellaceae phylogeny through synthesis of multi-gene phylogenetics and phylogenomics.</title>
        <authorList>
            <person name="Vandepol N."/>
            <person name="Liber J."/>
            <person name="Desiro A."/>
            <person name="Na H."/>
            <person name="Kennedy M."/>
            <person name="Barry K."/>
            <person name="Grigoriev I.V."/>
            <person name="Miller A.N."/>
            <person name="O'Donnell K."/>
            <person name="Stajich J.E."/>
            <person name="Bonito G."/>
        </authorList>
    </citation>
    <scope>NUCLEOTIDE SEQUENCE</scope>
    <source>
        <strain evidence="4">CK1249</strain>
    </source>
</reference>
<evidence type="ECO:0000256" key="2">
    <source>
        <dbReference type="SAM" id="MobiDB-lite"/>
    </source>
</evidence>
<dbReference type="InterPro" id="IPR013087">
    <property type="entry name" value="Znf_C2H2_type"/>
</dbReference>
<gene>
    <name evidence="4" type="ORF">BGZ70_000980</name>
</gene>
<dbReference type="PROSITE" id="PS00028">
    <property type="entry name" value="ZINC_FINGER_C2H2_1"/>
    <property type="match status" value="1"/>
</dbReference>
<organism evidence="4 5">
    <name type="scientific">Mortierella alpina</name>
    <name type="common">Oleaginous fungus</name>
    <name type="synonym">Mortierella renispora</name>
    <dbReference type="NCBI Taxonomy" id="64518"/>
    <lineage>
        <taxon>Eukaryota</taxon>
        <taxon>Fungi</taxon>
        <taxon>Fungi incertae sedis</taxon>
        <taxon>Mucoromycota</taxon>
        <taxon>Mortierellomycotina</taxon>
        <taxon>Mortierellomycetes</taxon>
        <taxon>Mortierellales</taxon>
        <taxon>Mortierellaceae</taxon>
        <taxon>Mortierella</taxon>
    </lineage>
</organism>
<dbReference type="Proteomes" id="UP000738359">
    <property type="component" value="Unassembled WGS sequence"/>
</dbReference>
<comment type="caution">
    <text evidence="4">The sequence shown here is derived from an EMBL/GenBank/DDBJ whole genome shotgun (WGS) entry which is preliminary data.</text>
</comment>
<dbReference type="EMBL" id="JAAAHY010000120">
    <property type="protein sequence ID" value="KAF9966869.1"/>
    <property type="molecule type" value="Genomic_DNA"/>
</dbReference>
<dbReference type="PANTHER" id="PTHR36167">
    <property type="entry name" value="C2H2 FINGER DOMAIN TRANSCRIPTION FACTOR (EUROFUNG)-RELATED"/>
    <property type="match status" value="1"/>
</dbReference>
<feature type="compositionally biased region" description="Low complexity" evidence="2">
    <location>
        <begin position="206"/>
        <end position="225"/>
    </location>
</feature>
<feature type="compositionally biased region" description="Polar residues" evidence="2">
    <location>
        <begin position="162"/>
        <end position="171"/>
    </location>
</feature>
<protein>
    <recommendedName>
        <fullName evidence="3">C2H2-type domain-containing protein</fullName>
    </recommendedName>
</protein>
<feature type="region of interest" description="Disordered" evidence="2">
    <location>
        <begin position="410"/>
        <end position="458"/>
    </location>
</feature>
<evidence type="ECO:0000313" key="5">
    <source>
        <dbReference type="Proteomes" id="UP000738359"/>
    </source>
</evidence>
<dbReference type="PROSITE" id="PS50157">
    <property type="entry name" value="ZINC_FINGER_C2H2_2"/>
    <property type="match status" value="1"/>
</dbReference>
<dbReference type="AlphaFoldDB" id="A0A9P6JC12"/>
<keyword evidence="5" id="KW-1185">Reference proteome</keyword>